<feature type="compositionally biased region" description="Polar residues" evidence="1">
    <location>
        <begin position="515"/>
        <end position="546"/>
    </location>
</feature>
<reference evidence="4 5" key="1">
    <citation type="submission" date="2020-11" db="EMBL/GenBank/DDBJ databases">
        <authorList>
            <person name="Wallbank WR R."/>
            <person name="Pardo Diaz C."/>
            <person name="Kozak K."/>
            <person name="Martin S."/>
            <person name="Jiggins C."/>
            <person name="Moest M."/>
            <person name="Warren A I."/>
            <person name="Generalovic N T."/>
            <person name="Byers J.R.P. K."/>
            <person name="Montejo-Kovacevich G."/>
            <person name="Yen C E."/>
        </authorList>
    </citation>
    <scope>NUCLEOTIDE SEQUENCE [LARGE SCALE GENOMIC DNA]</scope>
</reference>
<feature type="signal peptide" evidence="2">
    <location>
        <begin position="1"/>
        <end position="22"/>
    </location>
</feature>
<protein>
    <recommendedName>
        <fullName evidence="3">Chitin-binding type-2 domain-containing protein</fullName>
    </recommendedName>
</protein>
<organism evidence="4 5">
    <name type="scientific">Hermetia illucens</name>
    <name type="common">Black soldier fly</name>
    <dbReference type="NCBI Taxonomy" id="343691"/>
    <lineage>
        <taxon>Eukaryota</taxon>
        <taxon>Metazoa</taxon>
        <taxon>Ecdysozoa</taxon>
        <taxon>Arthropoda</taxon>
        <taxon>Hexapoda</taxon>
        <taxon>Insecta</taxon>
        <taxon>Pterygota</taxon>
        <taxon>Neoptera</taxon>
        <taxon>Endopterygota</taxon>
        <taxon>Diptera</taxon>
        <taxon>Brachycera</taxon>
        <taxon>Stratiomyomorpha</taxon>
        <taxon>Stratiomyidae</taxon>
        <taxon>Hermetiinae</taxon>
        <taxon>Hermetia</taxon>
    </lineage>
</organism>
<dbReference type="InterPro" id="IPR036508">
    <property type="entry name" value="Chitin-bd_dom_sf"/>
</dbReference>
<feature type="compositionally biased region" description="Polar residues" evidence="1">
    <location>
        <begin position="736"/>
        <end position="746"/>
    </location>
</feature>
<feature type="compositionally biased region" description="Basic and acidic residues" evidence="1">
    <location>
        <begin position="811"/>
        <end position="824"/>
    </location>
</feature>
<feature type="compositionally biased region" description="Low complexity" evidence="1">
    <location>
        <begin position="889"/>
        <end position="913"/>
    </location>
</feature>
<dbReference type="Proteomes" id="UP000594454">
    <property type="component" value="Chromosome 6"/>
</dbReference>
<feature type="region of interest" description="Disordered" evidence="1">
    <location>
        <begin position="326"/>
        <end position="415"/>
    </location>
</feature>
<dbReference type="Gene3D" id="2.170.140.10">
    <property type="entry name" value="Chitin binding domain"/>
    <property type="match status" value="1"/>
</dbReference>
<feature type="region of interest" description="Disordered" evidence="1">
    <location>
        <begin position="789"/>
        <end position="856"/>
    </location>
</feature>
<dbReference type="GO" id="GO:0005576">
    <property type="term" value="C:extracellular region"/>
    <property type="evidence" value="ECO:0007669"/>
    <property type="project" value="InterPro"/>
</dbReference>
<feature type="compositionally biased region" description="Basic residues" evidence="1">
    <location>
        <begin position="563"/>
        <end position="573"/>
    </location>
</feature>
<gene>
    <name evidence="4" type="ORF">HERILL_LOCUS14593</name>
</gene>
<keyword evidence="2" id="KW-0732">Signal</keyword>
<feature type="compositionally biased region" description="Low complexity" evidence="1">
    <location>
        <begin position="152"/>
        <end position="164"/>
    </location>
</feature>
<feature type="chain" id="PRO_5030906739" description="Chitin-binding type-2 domain-containing protein" evidence="2">
    <location>
        <begin position="23"/>
        <end position="958"/>
    </location>
</feature>
<dbReference type="InterPro" id="IPR002557">
    <property type="entry name" value="Chitin-bd_dom"/>
</dbReference>
<feature type="compositionally biased region" description="Polar residues" evidence="1">
    <location>
        <begin position="707"/>
        <end position="727"/>
    </location>
</feature>
<sequence>MRIIQLVLIPLVGLLSLPHTFSQYLPKPWPTYSLDNMPRTGFSCQGKILGGYYADPETQCQMFHVCVKVAGVGVKDFRFLCPNGTAFDQEAQICADWGDVDCEQATLYYSSDNFDLYRLGSGFESKRAPAVEDEQPFHLQNAESNDLRRTPQQNSNSQSFNRNNVANYNDDSGSYSSKPNYGNTRNVPKVRSTTTTTTTEASYHADRRGDDEIFKGSHSSNFFNNKNNGKEEDLVDFPQKPQPQRTYTNRGRPRPQSHTRNPFINNNNNIQPFPSKASEQPFEQSTTTTTSTTTYSPPTTPRFRPVPNNQPSFQNNVKTVSLQSSFRTGNSQDNDNSDQGQVYTSSTESVPFQRNNFQQGNGYYKSTTQQRIQPTTYSPPHSPFNVETSSTSNDDFRRYDKTPTTPAQKFKQTPHNSFYNAQFEKEATESYDQIRIQEFSNQPNRTAPVNDVVRTVPKPTHRVNVQQQNTFNERQISFNERQNNFNERQNNFNERQNSFNERQNTFDERPKSFNERPNSFNERQNSFNERQNSFNERQNNPETSPNPEEKPADNFSQPQPKPQRSRRPTHFRGTKNFNRASLDDELSNPLNVRPLEIQTKPSSTTQAPNRFEQNNNSGFSINFRPSPRPSQPTTPNGYSTPTAFEVPDVNRAAPSPFSLPPEQQQVKQGPIVNNTQQENNDYFAKTPFQTLPTFNESPRGFSLNPPFKNQNFGQSRAPNTTPKSSSPKKYEEQPFDNYTPSSQTKKFSTLVPKDQFYPTTFKPATYKKVIQGYDQKLGTSTKFAASSYLPSTSTTTYRPQPASDQGDEDDGQYHPELYEKDFARNKLKSRKQQQRPSYDRNFDRRPSEAPTDTEDDEFLNTAHSLNIAAGANQLRAEKTKQSSPTAFRTPTTSYVSATTTTTTKRPISPPKNKQSSKKNHKGANEDTSYDYAYYDSFSGNPQDYEYDLISEFGKTRKH</sequence>
<dbReference type="SUPFAM" id="SSF57625">
    <property type="entry name" value="Invertebrate chitin-binding proteins"/>
    <property type="match status" value="1"/>
</dbReference>
<proteinExistence type="predicted"/>
<dbReference type="InterPro" id="IPR052976">
    <property type="entry name" value="Scoloptoxin-like"/>
</dbReference>
<feature type="compositionally biased region" description="Low complexity" evidence="1">
    <location>
        <begin position="216"/>
        <end position="227"/>
    </location>
</feature>
<dbReference type="OrthoDB" id="6434376at2759"/>
<name>A0A7R8V3K0_HERIL</name>
<feature type="compositionally biased region" description="Basic and acidic residues" evidence="1">
    <location>
        <begin position="203"/>
        <end position="215"/>
    </location>
</feature>
<dbReference type="Pfam" id="PF01607">
    <property type="entry name" value="CBM_14"/>
    <property type="match status" value="1"/>
</dbReference>
<feature type="compositionally biased region" description="Polar residues" evidence="1">
    <location>
        <begin position="165"/>
        <end position="186"/>
    </location>
</feature>
<feature type="compositionally biased region" description="Low complexity" evidence="1">
    <location>
        <begin position="285"/>
        <end position="297"/>
    </location>
</feature>
<dbReference type="PROSITE" id="PS50940">
    <property type="entry name" value="CHIT_BIND_II"/>
    <property type="match status" value="1"/>
</dbReference>
<keyword evidence="5" id="KW-1185">Reference proteome</keyword>
<dbReference type="InParanoid" id="A0A7R8V3K0"/>
<evidence type="ECO:0000259" key="3">
    <source>
        <dbReference type="PROSITE" id="PS50940"/>
    </source>
</evidence>
<feature type="compositionally biased region" description="Polar residues" evidence="1">
    <location>
        <begin position="402"/>
        <end position="415"/>
    </location>
</feature>
<dbReference type="PANTHER" id="PTHR22933">
    <property type="entry name" value="FI18007P1-RELATED"/>
    <property type="match status" value="1"/>
</dbReference>
<evidence type="ECO:0000256" key="1">
    <source>
        <dbReference type="SAM" id="MobiDB-lite"/>
    </source>
</evidence>
<feature type="compositionally biased region" description="Basic and acidic residues" evidence="1">
    <location>
        <begin position="504"/>
        <end position="514"/>
    </location>
</feature>
<feature type="compositionally biased region" description="Polar residues" evidence="1">
    <location>
        <begin position="599"/>
        <end position="620"/>
    </location>
</feature>
<dbReference type="GO" id="GO:0008061">
    <property type="term" value="F:chitin binding"/>
    <property type="evidence" value="ECO:0007669"/>
    <property type="project" value="InterPro"/>
</dbReference>
<dbReference type="OMA" id="KIQPTTY"/>
<dbReference type="PANTHER" id="PTHR22933:SF47">
    <property type="entry name" value="CPAP1-I"/>
    <property type="match status" value="1"/>
</dbReference>
<feature type="region of interest" description="Disordered" evidence="1">
    <location>
        <begin position="500"/>
        <end position="667"/>
    </location>
</feature>
<accession>A0A7R8V3K0</accession>
<feature type="region of interest" description="Disordered" evidence="1">
    <location>
        <begin position="872"/>
        <end position="927"/>
    </location>
</feature>
<feature type="compositionally biased region" description="Low complexity" evidence="1">
    <location>
        <begin position="261"/>
        <end position="274"/>
    </location>
</feature>
<evidence type="ECO:0000256" key="2">
    <source>
        <dbReference type="SAM" id="SignalP"/>
    </source>
</evidence>
<feature type="compositionally biased region" description="Polar residues" evidence="1">
    <location>
        <begin position="326"/>
        <end position="393"/>
    </location>
</feature>
<dbReference type="SMART" id="SM00494">
    <property type="entry name" value="ChtBD2"/>
    <property type="match status" value="1"/>
</dbReference>
<dbReference type="AlphaFoldDB" id="A0A7R8V3K0"/>
<evidence type="ECO:0000313" key="5">
    <source>
        <dbReference type="Proteomes" id="UP000594454"/>
    </source>
</evidence>
<feature type="compositionally biased region" description="Basic and acidic residues" evidence="1">
    <location>
        <begin position="837"/>
        <end position="847"/>
    </location>
</feature>
<feature type="region of interest" description="Disordered" evidence="1">
    <location>
        <begin position="141"/>
        <end position="314"/>
    </location>
</feature>
<dbReference type="EMBL" id="LR899014">
    <property type="protein sequence ID" value="CAD7092216.1"/>
    <property type="molecule type" value="Genomic_DNA"/>
</dbReference>
<feature type="region of interest" description="Disordered" evidence="1">
    <location>
        <begin position="689"/>
        <end position="746"/>
    </location>
</feature>
<evidence type="ECO:0000313" key="4">
    <source>
        <dbReference type="EMBL" id="CAD7092216.1"/>
    </source>
</evidence>
<feature type="domain" description="Chitin-binding type-2" evidence="3">
    <location>
        <begin position="41"/>
        <end position="104"/>
    </location>
</feature>